<feature type="compositionally biased region" description="Acidic residues" evidence="1">
    <location>
        <begin position="308"/>
        <end position="322"/>
    </location>
</feature>
<organism evidence="2">
    <name type="scientific">viral metagenome</name>
    <dbReference type="NCBI Taxonomy" id="1070528"/>
    <lineage>
        <taxon>unclassified sequences</taxon>
        <taxon>metagenomes</taxon>
        <taxon>organismal metagenomes</taxon>
    </lineage>
</organism>
<name>A0A6C0I773_9ZZZZ</name>
<accession>A0A6C0I773</accession>
<reference evidence="2" key="1">
    <citation type="journal article" date="2020" name="Nature">
        <title>Giant virus diversity and host interactions through global metagenomics.</title>
        <authorList>
            <person name="Schulz F."/>
            <person name="Roux S."/>
            <person name="Paez-Espino D."/>
            <person name="Jungbluth S."/>
            <person name="Walsh D.A."/>
            <person name="Denef V.J."/>
            <person name="McMahon K.D."/>
            <person name="Konstantinidis K.T."/>
            <person name="Eloe-Fadrosh E.A."/>
            <person name="Kyrpides N.C."/>
            <person name="Woyke T."/>
        </authorList>
    </citation>
    <scope>NUCLEOTIDE SEQUENCE</scope>
    <source>
        <strain evidence="2">GVMAG-M-3300023184-51</strain>
    </source>
</reference>
<feature type="region of interest" description="Disordered" evidence="1">
    <location>
        <begin position="308"/>
        <end position="375"/>
    </location>
</feature>
<evidence type="ECO:0000313" key="2">
    <source>
        <dbReference type="EMBL" id="QHT88642.1"/>
    </source>
</evidence>
<dbReference type="EMBL" id="MN740120">
    <property type="protein sequence ID" value="QHT88642.1"/>
    <property type="molecule type" value="Genomic_DNA"/>
</dbReference>
<dbReference type="AlphaFoldDB" id="A0A6C0I773"/>
<evidence type="ECO:0000256" key="1">
    <source>
        <dbReference type="SAM" id="MobiDB-lite"/>
    </source>
</evidence>
<proteinExistence type="predicted"/>
<sequence length="375" mass="43373">MEATIDKRNVFDSLNEFYKMKDKYETDFKEKYINPILKSKNSQREKRVAFSKLPKPDCINCKRPVGTVFSIKNATGGDFTRKFIAKCGDATEPCPLNINIHKGTHFTFETEINKNADYIDEYKKNIIKAKYDMMFGYVAEEIAINNFEQFSIELKDMTNLAGDVIEKNILVNDNPEKAELLKRSIDTFGNEYIMQFKHIMKEYNETGGEQVVSEAVRFYKEEMLPRLKEIQELKYEINMVEYDPEDLMFFLRQRKNSLQNLEYSFTRDDKVVAFVKGTATSSKNKTLKVNKKGSKAKTRKAKVILVEEEPEEAKEAEEDEGYDYVPNSPEYNPVSPPEYVPNSPGYVPNSPEYNPNSPPQYVPNSPEYNPVSPPE</sequence>
<protein>
    <submittedName>
        <fullName evidence="2">Uncharacterized protein</fullName>
    </submittedName>
</protein>